<dbReference type="AlphaFoldDB" id="A0A1J5R509"/>
<name>A0A1J5R509_9ZZZZ</name>
<dbReference type="Gene3D" id="3.30.1490.300">
    <property type="match status" value="1"/>
</dbReference>
<dbReference type="InterPro" id="IPR005883">
    <property type="entry name" value="PilM"/>
</dbReference>
<protein>
    <submittedName>
        <fullName evidence="2">Competence protein A</fullName>
    </submittedName>
</protein>
<dbReference type="GO" id="GO:0051301">
    <property type="term" value="P:cell division"/>
    <property type="evidence" value="ECO:0007669"/>
    <property type="project" value="InterPro"/>
</dbReference>
<dbReference type="EMBL" id="MLJW01000288">
    <property type="protein sequence ID" value="OIQ90538.1"/>
    <property type="molecule type" value="Genomic_DNA"/>
</dbReference>
<dbReference type="NCBIfam" id="TIGR01175">
    <property type="entry name" value="pilM"/>
    <property type="match status" value="1"/>
</dbReference>
<dbReference type="PANTHER" id="PTHR32432:SF3">
    <property type="entry name" value="ETHANOLAMINE UTILIZATION PROTEIN EUTJ"/>
    <property type="match status" value="1"/>
</dbReference>
<dbReference type="Pfam" id="PF11104">
    <property type="entry name" value="PilM_2"/>
    <property type="match status" value="1"/>
</dbReference>
<feature type="domain" description="SHS2" evidence="1">
    <location>
        <begin position="15"/>
        <end position="183"/>
    </location>
</feature>
<evidence type="ECO:0000259" key="1">
    <source>
        <dbReference type="SMART" id="SM00842"/>
    </source>
</evidence>
<dbReference type="CDD" id="cd24049">
    <property type="entry name" value="ASKHA_NBD_PilM"/>
    <property type="match status" value="1"/>
</dbReference>
<sequence length="359" mass="39387">MSIFSSMFRKRYAPLIGLDISSSSVKLVELALDDQNRYTLVRAAIEPLEKGAITDGNIEKHDDVVEAVRRLIKKSGTKTKHVALALPSSAVISKKIVLPGDLREEEIEVQVETEANQYIPFAIEDVALDFSVLGPSLNSPGDQEVLIAASRRDKVLDRQTIAEAAGLKPQIIDIDAFASRLAAGRLIERLPRGGHDLLVALFEIGASSTSMQVLRNGETLYDRDQTFGGQQLTQAIARHYGFSQEEAEAKKRNADLPDDYTAQVLEPFIEGMAQELARALQFFFRATPNSKVDYILLAGGTAALPGLVEKITQLTSTACVVLNPFEGMAIGDQVREKKLRLQAPSYLTSCGLAMRRFLQ</sequence>
<dbReference type="InterPro" id="IPR043129">
    <property type="entry name" value="ATPase_NBD"/>
</dbReference>
<dbReference type="SUPFAM" id="SSF53067">
    <property type="entry name" value="Actin-like ATPase domain"/>
    <property type="match status" value="2"/>
</dbReference>
<dbReference type="PIRSF" id="PIRSF019169">
    <property type="entry name" value="PilM"/>
    <property type="match status" value="1"/>
</dbReference>
<dbReference type="SMART" id="SM00842">
    <property type="entry name" value="FtsA"/>
    <property type="match status" value="1"/>
</dbReference>
<gene>
    <name evidence="2" type="ORF">GALL_275560</name>
</gene>
<accession>A0A1J5R509</accession>
<dbReference type="InterPro" id="IPR003494">
    <property type="entry name" value="SHS2_FtsA"/>
</dbReference>
<organism evidence="2">
    <name type="scientific">mine drainage metagenome</name>
    <dbReference type="NCBI Taxonomy" id="410659"/>
    <lineage>
        <taxon>unclassified sequences</taxon>
        <taxon>metagenomes</taxon>
        <taxon>ecological metagenomes</taxon>
    </lineage>
</organism>
<dbReference type="InterPro" id="IPR050696">
    <property type="entry name" value="FtsA/MreB"/>
</dbReference>
<dbReference type="PANTHER" id="PTHR32432">
    <property type="entry name" value="CELL DIVISION PROTEIN FTSA-RELATED"/>
    <property type="match status" value="1"/>
</dbReference>
<proteinExistence type="predicted"/>
<comment type="caution">
    <text evidence="2">The sequence shown here is derived from an EMBL/GenBank/DDBJ whole genome shotgun (WGS) entry which is preliminary data.</text>
</comment>
<evidence type="ECO:0000313" key="2">
    <source>
        <dbReference type="EMBL" id="OIQ90538.1"/>
    </source>
</evidence>
<dbReference type="Gene3D" id="3.30.420.40">
    <property type="match status" value="2"/>
</dbReference>
<reference evidence="2" key="1">
    <citation type="submission" date="2016-10" db="EMBL/GenBank/DDBJ databases">
        <title>Sequence of Gallionella enrichment culture.</title>
        <authorList>
            <person name="Poehlein A."/>
            <person name="Muehling M."/>
            <person name="Daniel R."/>
        </authorList>
    </citation>
    <scope>NUCLEOTIDE SEQUENCE</scope>
</reference>